<reference evidence="2 3" key="1">
    <citation type="submission" date="2019-09" db="EMBL/GenBank/DDBJ databases">
        <title>Phylogeny of genus Pseudoclavibacter and closely related genus.</title>
        <authorList>
            <person name="Li Y."/>
        </authorList>
    </citation>
    <scope>NUCLEOTIDE SEQUENCE [LARGE SCALE GENOMIC DNA]</scope>
    <source>
        <strain evidence="2 3">EGI 60007</strain>
    </source>
</reference>
<comment type="caution">
    <text evidence="2">The sequence shown here is derived from an EMBL/GenBank/DDBJ whole genome shotgun (WGS) entry which is preliminary data.</text>
</comment>
<feature type="signal peptide" evidence="1">
    <location>
        <begin position="1"/>
        <end position="20"/>
    </location>
</feature>
<sequence>MRRIAPLAVALLALAGCATTDTDHSAGSFSDPEKDLEVCDAYIGGEMLVTSAAIWKSLAADPSGNGIDQSELRVLIGDMQRNEEKASDELVSLLELYNAPMYTLGSIFFEGAANETIDTSNVESDGLAIMEFCGDLGYSFDGS</sequence>
<accession>A0A6H9WNS6</accession>
<proteinExistence type="predicted"/>
<evidence type="ECO:0000256" key="1">
    <source>
        <dbReference type="SAM" id="SignalP"/>
    </source>
</evidence>
<keyword evidence="3" id="KW-1185">Reference proteome</keyword>
<feature type="chain" id="PRO_5039209929" evidence="1">
    <location>
        <begin position="21"/>
        <end position="143"/>
    </location>
</feature>
<protein>
    <submittedName>
        <fullName evidence="2">Uncharacterized protein</fullName>
    </submittedName>
</protein>
<dbReference type="RefSeq" id="WP_158029623.1">
    <property type="nucleotide sequence ID" value="NZ_BMHG01000001.1"/>
</dbReference>
<gene>
    <name evidence="2" type="ORF">F8O04_12140</name>
</gene>
<keyword evidence="1" id="KW-0732">Signal</keyword>
<dbReference type="PROSITE" id="PS51257">
    <property type="entry name" value="PROKAR_LIPOPROTEIN"/>
    <property type="match status" value="1"/>
</dbReference>
<evidence type="ECO:0000313" key="2">
    <source>
        <dbReference type="EMBL" id="KAB1648428.1"/>
    </source>
</evidence>
<dbReference type="AlphaFoldDB" id="A0A6H9WNS6"/>
<dbReference type="EMBL" id="WBJY01000002">
    <property type="protein sequence ID" value="KAB1648428.1"/>
    <property type="molecule type" value="Genomic_DNA"/>
</dbReference>
<evidence type="ECO:0000313" key="3">
    <source>
        <dbReference type="Proteomes" id="UP000431744"/>
    </source>
</evidence>
<name>A0A6H9WNS6_9MICO</name>
<organism evidence="2 3">
    <name type="scientific">Pseudoclavibacter endophyticus</name>
    <dbReference type="NCBI Taxonomy" id="1778590"/>
    <lineage>
        <taxon>Bacteria</taxon>
        <taxon>Bacillati</taxon>
        <taxon>Actinomycetota</taxon>
        <taxon>Actinomycetes</taxon>
        <taxon>Micrococcales</taxon>
        <taxon>Microbacteriaceae</taxon>
        <taxon>Pseudoclavibacter</taxon>
    </lineage>
</organism>
<dbReference type="Proteomes" id="UP000431744">
    <property type="component" value="Unassembled WGS sequence"/>
</dbReference>